<evidence type="ECO:0000313" key="6">
    <source>
        <dbReference type="Proteomes" id="UP001418796"/>
    </source>
</evidence>
<dbReference type="SUPFAM" id="SSF46785">
    <property type="entry name" value="Winged helix' DNA-binding domain"/>
    <property type="match status" value="1"/>
</dbReference>
<reference evidence="5 6" key="1">
    <citation type="submission" date="2024-03" db="EMBL/GenBank/DDBJ databases">
        <title>Bacilli Hybrid Assemblies.</title>
        <authorList>
            <person name="Kovac J."/>
        </authorList>
    </citation>
    <scope>NUCLEOTIDE SEQUENCE [LARGE SCALE GENOMIC DNA]</scope>
    <source>
        <strain evidence="5 6">FSL R7-0666</strain>
    </source>
</reference>
<dbReference type="Proteomes" id="UP001418796">
    <property type="component" value="Unassembled WGS sequence"/>
</dbReference>
<dbReference type="InterPro" id="IPR036388">
    <property type="entry name" value="WH-like_DNA-bd_sf"/>
</dbReference>
<dbReference type="Pfam" id="PF01638">
    <property type="entry name" value="HxlR"/>
    <property type="match status" value="1"/>
</dbReference>
<evidence type="ECO:0000256" key="1">
    <source>
        <dbReference type="ARBA" id="ARBA00023015"/>
    </source>
</evidence>
<protein>
    <submittedName>
        <fullName evidence="5">Helix-turn-helix domain-containing protein</fullName>
    </submittedName>
</protein>
<dbReference type="InterPro" id="IPR002577">
    <property type="entry name" value="HTH_HxlR"/>
</dbReference>
<comment type="caution">
    <text evidence="5">The sequence shown here is derived from an EMBL/GenBank/DDBJ whole genome shotgun (WGS) entry which is preliminary data.</text>
</comment>
<dbReference type="RefSeq" id="WP_343129456.1">
    <property type="nucleotide sequence ID" value="NZ_JBCITK010000001.1"/>
</dbReference>
<dbReference type="InterPro" id="IPR036390">
    <property type="entry name" value="WH_DNA-bd_sf"/>
</dbReference>
<dbReference type="Gene3D" id="1.10.10.10">
    <property type="entry name" value="Winged helix-like DNA-binding domain superfamily/Winged helix DNA-binding domain"/>
    <property type="match status" value="1"/>
</dbReference>
<accession>A0ABU9VEL0</accession>
<evidence type="ECO:0000256" key="2">
    <source>
        <dbReference type="ARBA" id="ARBA00023125"/>
    </source>
</evidence>
<keyword evidence="6" id="KW-1185">Reference proteome</keyword>
<keyword evidence="1" id="KW-0805">Transcription regulation</keyword>
<dbReference type="PANTHER" id="PTHR33204">
    <property type="entry name" value="TRANSCRIPTIONAL REGULATOR, MARR FAMILY"/>
    <property type="match status" value="1"/>
</dbReference>
<name>A0ABU9VEL0_9BACI</name>
<evidence type="ECO:0000313" key="5">
    <source>
        <dbReference type="EMBL" id="MEN0642325.1"/>
    </source>
</evidence>
<proteinExistence type="predicted"/>
<organism evidence="5 6">
    <name type="scientific">Alkalicoccobacillus gibsonii</name>
    <dbReference type="NCBI Taxonomy" id="79881"/>
    <lineage>
        <taxon>Bacteria</taxon>
        <taxon>Bacillati</taxon>
        <taxon>Bacillota</taxon>
        <taxon>Bacilli</taxon>
        <taxon>Bacillales</taxon>
        <taxon>Bacillaceae</taxon>
        <taxon>Alkalicoccobacillus</taxon>
    </lineage>
</organism>
<keyword evidence="2" id="KW-0238">DNA-binding</keyword>
<evidence type="ECO:0000259" key="4">
    <source>
        <dbReference type="PROSITE" id="PS51118"/>
    </source>
</evidence>
<evidence type="ECO:0000256" key="3">
    <source>
        <dbReference type="ARBA" id="ARBA00023163"/>
    </source>
</evidence>
<sequence length="122" mass="14387">MKIPSLQELMAQRLNDQDDCKTQNNPLEPVFTLLHGKWKTQVLFEIIALEVARFGQLKRAIPKITNTMLSSTLRELEKDGVITRIQYNEIPPRVEYSITKKGKDLLPVYYEMYKWIMKYPIE</sequence>
<feature type="domain" description="HTH hxlR-type" evidence="4">
    <location>
        <begin position="20"/>
        <end position="122"/>
    </location>
</feature>
<gene>
    <name evidence="5" type="ORF">MKY91_04000</name>
</gene>
<dbReference type="PANTHER" id="PTHR33204:SF29">
    <property type="entry name" value="TRANSCRIPTIONAL REGULATOR"/>
    <property type="match status" value="1"/>
</dbReference>
<keyword evidence="3" id="KW-0804">Transcription</keyword>
<dbReference type="PROSITE" id="PS51118">
    <property type="entry name" value="HTH_HXLR"/>
    <property type="match status" value="1"/>
</dbReference>
<dbReference type="EMBL" id="JBCITK010000001">
    <property type="protein sequence ID" value="MEN0642325.1"/>
    <property type="molecule type" value="Genomic_DNA"/>
</dbReference>